<dbReference type="InterPro" id="IPR006104">
    <property type="entry name" value="Glyco_hydro_2_N"/>
</dbReference>
<name>A0ABU0D9G2_9BACI</name>
<sequence>MGTVPFEPVPTSKKDYLLKEHASMIYRQEYPRPQLVRKDWLNLNGEWDFAFDRDNVGVKEKWIQKADAFDQKINVPFAYQTKLSGIHDPYFCDHVWYRRSFSIPKEWGDKSVIIHFGAVDYRAWVYVNGKLVGFHEGGHTSFSFDITECLTHETEEIVVRVEDPSTDETIPRGKQFWKEKSEAIWYTRTTGIWQTVWLEPVNETRISKLRFTPDIDHGDILIEFDVAGDYKNTRAEFEITLDEEPIASNTHLVTAPYNKHLIHLYQQQIFRTGFHHHGWNWTPENPKLFDIKIRLLDENGLELDKIESYFGMRKIHTENGMVYLNNRPYYQKLVLDQGYWPDGLLTAPTDEDLKKDIELTKEMGFNGCRKHQKVEDPRFMYWADKLGFLVWGECAAAPYFSDTAASRLTKEWIEIIERDYNHPSLVAWVPINESWGVPFINHDKQQQNHSLAMYHLIHSLDTTRLVISNDGWELTKTDICAIHNYNHGNKEEVAKYNYYKDTLATKESILKSQPAHRNIYADGFKHEGEPILLTEFGGIGFKVGEDAGWGYTSVKTEEEFVEDYKRVMEAVYASKILHGYCYTQLTDVEQEINGLLTYHREPKCDLKRIREINHVWHRSIVES</sequence>
<dbReference type="InterPro" id="IPR006103">
    <property type="entry name" value="Glyco_hydro_2_cat"/>
</dbReference>
<dbReference type="InterPro" id="IPR008979">
    <property type="entry name" value="Galactose-bd-like_sf"/>
</dbReference>
<dbReference type="Gene3D" id="2.60.120.260">
    <property type="entry name" value="Galactose-binding domain-like"/>
    <property type="match status" value="1"/>
</dbReference>
<evidence type="ECO:0000259" key="5">
    <source>
        <dbReference type="Pfam" id="PF02836"/>
    </source>
</evidence>
<evidence type="ECO:0000313" key="8">
    <source>
        <dbReference type="Proteomes" id="UP001232343"/>
    </source>
</evidence>
<dbReference type="Proteomes" id="UP001232343">
    <property type="component" value="Unassembled WGS sequence"/>
</dbReference>
<comment type="caution">
    <text evidence="7">The sequence shown here is derived from an EMBL/GenBank/DDBJ whole genome shotgun (WGS) entry which is preliminary data.</text>
</comment>
<dbReference type="Gene3D" id="3.20.20.80">
    <property type="entry name" value="Glycosidases"/>
    <property type="match status" value="1"/>
</dbReference>
<dbReference type="Pfam" id="PF00703">
    <property type="entry name" value="Glyco_hydro_2"/>
    <property type="match status" value="1"/>
</dbReference>
<dbReference type="Pfam" id="PF02837">
    <property type="entry name" value="Glyco_hydro_2_N"/>
    <property type="match status" value="1"/>
</dbReference>
<dbReference type="SUPFAM" id="SSF49785">
    <property type="entry name" value="Galactose-binding domain-like"/>
    <property type="match status" value="1"/>
</dbReference>
<dbReference type="Pfam" id="PF02836">
    <property type="entry name" value="Glyco_hydro_2_C"/>
    <property type="match status" value="1"/>
</dbReference>
<evidence type="ECO:0000256" key="2">
    <source>
        <dbReference type="ARBA" id="ARBA00022801"/>
    </source>
</evidence>
<evidence type="ECO:0000256" key="1">
    <source>
        <dbReference type="ARBA" id="ARBA00007401"/>
    </source>
</evidence>
<evidence type="ECO:0000259" key="4">
    <source>
        <dbReference type="Pfam" id="PF00703"/>
    </source>
</evidence>
<dbReference type="Gene3D" id="2.60.40.10">
    <property type="entry name" value="Immunoglobulins"/>
    <property type="match status" value="1"/>
</dbReference>
<keyword evidence="8" id="KW-1185">Reference proteome</keyword>
<accession>A0ABU0D9G2</accession>
<feature type="domain" description="Glycosyl hydrolases family 2 sugar binding" evidence="6">
    <location>
        <begin position="42"/>
        <end position="165"/>
    </location>
</feature>
<dbReference type="PANTHER" id="PTHR42732">
    <property type="entry name" value="BETA-GALACTOSIDASE"/>
    <property type="match status" value="1"/>
</dbReference>
<dbReference type="PANTHER" id="PTHR42732:SF3">
    <property type="entry name" value="HYDROLASE"/>
    <property type="match status" value="1"/>
</dbReference>
<keyword evidence="3" id="KW-0326">Glycosidase</keyword>
<feature type="domain" description="Glycoside hydrolase family 2 catalytic" evidence="5">
    <location>
        <begin position="350"/>
        <end position="612"/>
    </location>
</feature>
<dbReference type="InterPro" id="IPR006102">
    <property type="entry name" value="Ig-like_GH2"/>
</dbReference>
<reference evidence="7 8" key="1">
    <citation type="submission" date="2023-07" db="EMBL/GenBank/DDBJ databases">
        <title>Genomic Encyclopedia of Type Strains, Phase IV (KMG-IV): sequencing the most valuable type-strain genomes for metagenomic binning, comparative biology and taxonomic classification.</title>
        <authorList>
            <person name="Goeker M."/>
        </authorList>
    </citation>
    <scope>NUCLEOTIDE SEQUENCE [LARGE SCALE GENOMIC DNA]</scope>
    <source>
        <strain evidence="7 8">DSM 27848</strain>
    </source>
</reference>
<dbReference type="EMBL" id="JAUSUO010000013">
    <property type="protein sequence ID" value="MDQ0345063.1"/>
    <property type="molecule type" value="Genomic_DNA"/>
</dbReference>
<dbReference type="InterPro" id="IPR036156">
    <property type="entry name" value="Beta-gal/glucu_dom_sf"/>
</dbReference>
<evidence type="ECO:0000313" key="7">
    <source>
        <dbReference type="EMBL" id="MDQ0345063.1"/>
    </source>
</evidence>
<dbReference type="RefSeq" id="WP_307416219.1">
    <property type="nucleotide sequence ID" value="NZ_JALIRM010000003.1"/>
</dbReference>
<evidence type="ECO:0000259" key="6">
    <source>
        <dbReference type="Pfam" id="PF02837"/>
    </source>
</evidence>
<dbReference type="InterPro" id="IPR013783">
    <property type="entry name" value="Ig-like_fold"/>
</dbReference>
<dbReference type="InterPro" id="IPR017853">
    <property type="entry name" value="GH"/>
</dbReference>
<proteinExistence type="inferred from homology"/>
<organism evidence="7 8">
    <name type="scientific">Lederbergia wuyishanensis</name>
    <dbReference type="NCBI Taxonomy" id="1347903"/>
    <lineage>
        <taxon>Bacteria</taxon>
        <taxon>Bacillati</taxon>
        <taxon>Bacillota</taxon>
        <taxon>Bacilli</taxon>
        <taxon>Bacillales</taxon>
        <taxon>Bacillaceae</taxon>
        <taxon>Lederbergia</taxon>
    </lineage>
</organism>
<keyword evidence="2" id="KW-0378">Hydrolase</keyword>
<feature type="domain" description="Glycoside hydrolase family 2 immunoglobulin-like beta-sandwich" evidence="4">
    <location>
        <begin position="204"/>
        <end position="313"/>
    </location>
</feature>
<comment type="similarity">
    <text evidence="1">Belongs to the glycosyl hydrolase 2 family.</text>
</comment>
<evidence type="ECO:0000256" key="3">
    <source>
        <dbReference type="ARBA" id="ARBA00023295"/>
    </source>
</evidence>
<protein>
    <submittedName>
        <fullName evidence="7">Beta-galactosidase/beta-glucuronidase</fullName>
    </submittedName>
</protein>
<dbReference type="SUPFAM" id="SSF51445">
    <property type="entry name" value="(Trans)glycosidases"/>
    <property type="match status" value="1"/>
</dbReference>
<dbReference type="InterPro" id="IPR051913">
    <property type="entry name" value="GH2_Domain-Containing"/>
</dbReference>
<gene>
    <name evidence="7" type="ORF">J2S14_003910</name>
</gene>
<dbReference type="SUPFAM" id="SSF49303">
    <property type="entry name" value="beta-Galactosidase/glucuronidase domain"/>
    <property type="match status" value="1"/>
</dbReference>